<gene>
    <name evidence="5" type="ORF">LJ739_12495</name>
</gene>
<dbReference type="InterPro" id="IPR055170">
    <property type="entry name" value="GFO_IDH_MocA-like_dom"/>
</dbReference>
<keyword evidence="2" id="KW-0560">Oxidoreductase</keyword>
<dbReference type="Gene3D" id="3.30.360.10">
    <property type="entry name" value="Dihydrodipicolinate Reductase, domain 2"/>
    <property type="match status" value="1"/>
</dbReference>
<organism evidence="5 6">
    <name type="scientific">Fluctibacter halophilus</name>
    <dbReference type="NCBI Taxonomy" id="226011"/>
    <lineage>
        <taxon>Bacteria</taxon>
        <taxon>Pseudomonadati</taxon>
        <taxon>Pseudomonadota</taxon>
        <taxon>Gammaproteobacteria</taxon>
        <taxon>Alteromonadales</taxon>
        <taxon>Alteromonadaceae</taxon>
        <taxon>Fluctibacter</taxon>
    </lineage>
</organism>
<dbReference type="EMBL" id="JAJEWP010000003">
    <property type="protein sequence ID" value="MCC2617063.1"/>
    <property type="molecule type" value="Genomic_DNA"/>
</dbReference>
<dbReference type="Pfam" id="PF01408">
    <property type="entry name" value="GFO_IDH_MocA"/>
    <property type="match status" value="1"/>
</dbReference>
<name>A0ABS8G959_9ALTE</name>
<feature type="domain" description="GFO/IDH/MocA-like oxidoreductase" evidence="4">
    <location>
        <begin position="136"/>
        <end position="259"/>
    </location>
</feature>
<dbReference type="Pfam" id="PF22725">
    <property type="entry name" value="GFO_IDH_MocA_C3"/>
    <property type="match status" value="1"/>
</dbReference>
<evidence type="ECO:0000256" key="1">
    <source>
        <dbReference type="ARBA" id="ARBA00022729"/>
    </source>
</evidence>
<dbReference type="InterPro" id="IPR000683">
    <property type="entry name" value="Gfo/Idh/MocA-like_OxRdtase_N"/>
</dbReference>
<evidence type="ECO:0000313" key="6">
    <source>
        <dbReference type="Proteomes" id="UP001520878"/>
    </source>
</evidence>
<sequence>MRRYQPPIRWGILGCGDVTEVKSGPAYQQVEGFRLDAVMARTPGKAADFARRHNVPRAYTDADALIDDPALDAIYIATPPDSHCEYALAVAEAGKICCVEKPMAVSYQQCLRMQRAFQQQQLPLFVAYYRRSLPGFQRVKALLNEGYIGEIRHVHWHYSRPPKAHDTAGSDNWRTDRRIAPGGYFDDLASHGLDLLCWLLGPVIEAHGITANQQGLYSACDAVTGCWQHASGPTGSGNWNFASHRQVDEVCIDGSSGSLTFSVFGESPAQFYTATDSHSVDMTKPMPIQGNHVQAMADHLFRQVPHPSTADSALHTNWVMHKILGS</sequence>
<dbReference type="Gene3D" id="3.40.50.720">
    <property type="entry name" value="NAD(P)-binding Rossmann-like Domain"/>
    <property type="match status" value="1"/>
</dbReference>
<dbReference type="Proteomes" id="UP001520878">
    <property type="component" value="Unassembled WGS sequence"/>
</dbReference>
<dbReference type="RefSeq" id="WP_229160964.1">
    <property type="nucleotide sequence ID" value="NZ_JAJEWP010000003.1"/>
</dbReference>
<dbReference type="PANTHER" id="PTHR43818">
    <property type="entry name" value="BCDNA.GH03377"/>
    <property type="match status" value="1"/>
</dbReference>
<keyword evidence="6" id="KW-1185">Reference proteome</keyword>
<dbReference type="PANTHER" id="PTHR43818:SF11">
    <property type="entry name" value="BCDNA.GH03377"/>
    <property type="match status" value="1"/>
</dbReference>
<dbReference type="InterPro" id="IPR050463">
    <property type="entry name" value="Gfo/Idh/MocA_oxidrdct_glycsds"/>
</dbReference>
<evidence type="ECO:0000259" key="4">
    <source>
        <dbReference type="Pfam" id="PF22725"/>
    </source>
</evidence>
<reference evidence="5 6" key="1">
    <citation type="submission" date="2021-10" db="EMBL/GenBank/DDBJ databases">
        <title>Draft genome of Aestuariibacter halophilus JC2043.</title>
        <authorList>
            <person name="Emsley S.A."/>
            <person name="Pfannmuller K.M."/>
            <person name="Ushijima B."/>
            <person name="Saw J.H."/>
            <person name="Videau P."/>
        </authorList>
    </citation>
    <scope>NUCLEOTIDE SEQUENCE [LARGE SCALE GENOMIC DNA]</scope>
    <source>
        <strain evidence="5 6">JC2043</strain>
    </source>
</reference>
<evidence type="ECO:0000313" key="5">
    <source>
        <dbReference type="EMBL" id="MCC2617063.1"/>
    </source>
</evidence>
<proteinExistence type="predicted"/>
<comment type="caution">
    <text evidence="5">The sequence shown here is derived from an EMBL/GenBank/DDBJ whole genome shotgun (WGS) entry which is preliminary data.</text>
</comment>
<evidence type="ECO:0000259" key="3">
    <source>
        <dbReference type="Pfam" id="PF01408"/>
    </source>
</evidence>
<dbReference type="SUPFAM" id="SSF51735">
    <property type="entry name" value="NAD(P)-binding Rossmann-fold domains"/>
    <property type="match status" value="1"/>
</dbReference>
<dbReference type="InterPro" id="IPR036291">
    <property type="entry name" value="NAD(P)-bd_dom_sf"/>
</dbReference>
<protein>
    <submittedName>
        <fullName evidence="5">Gfo/Idh/MocA family oxidoreductase</fullName>
    </submittedName>
</protein>
<dbReference type="SUPFAM" id="SSF55347">
    <property type="entry name" value="Glyceraldehyde-3-phosphate dehydrogenase-like, C-terminal domain"/>
    <property type="match status" value="1"/>
</dbReference>
<evidence type="ECO:0000256" key="2">
    <source>
        <dbReference type="ARBA" id="ARBA00023002"/>
    </source>
</evidence>
<accession>A0ABS8G959</accession>
<keyword evidence="1" id="KW-0732">Signal</keyword>
<feature type="domain" description="Gfo/Idh/MocA-like oxidoreductase N-terminal" evidence="3">
    <location>
        <begin position="8"/>
        <end position="128"/>
    </location>
</feature>